<evidence type="ECO:0000313" key="2">
    <source>
        <dbReference type="Proteomes" id="UP001163719"/>
    </source>
</evidence>
<proteinExistence type="predicted"/>
<sequence length="194" mass="22927">MDINEILKDLNLGLIQDFAFCKGMEARNNFRYINFYETCIYVKTIQSDLIISSNNLNKNNNEIENKFYARIICLTIYEYFNDINNILGKELSDELKEINFLEFITSLNEIGKEINQLKKKRTAFFKEIRHETIAHRNKSKTKLLEQIFNIDEEEVLDISIETIKLNTKLISLFSQITKKISQYHTINGLLKNNR</sequence>
<evidence type="ECO:0000313" key="1">
    <source>
        <dbReference type="EMBL" id="MCW3161774.1"/>
    </source>
</evidence>
<dbReference type="Proteomes" id="UP001163719">
    <property type="component" value="Unassembled WGS sequence"/>
</dbReference>
<reference evidence="1" key="1">
    <citation type="submission" date="2022-10" db="EMBL/GenBank/DDBJ databases">
        <title>Chryseobacterium babae sp. nov. isolated from the gut of the beetle Oryctes rhinoceros, and Chryseobacterium kimseyorum sp. nov., isolated from a stick insect rearing cage.</title>
        <authorList>
            <person name="Shelomi M."/>
            <person name="Han C.-J."/>
            <person name="Chen W.-M."/>
            <person name="Chen H.-K."/>
            <person name="Liaw S.-J."/>
            <person name="Muhle E."/>
            <person name="Clermont D."/>
        </authorList>
    </citation>
    <scope>NUCLEOTIDE SEQUENCE</scope>
    <source>
        <strain evidence="1">WLa1L2M3</strain>
    </source>
</reference>
<keyword evidence="2" id="KW-1185">Reference proteome</keyword>
<dbReference type="EMBL" id="JAPDHV010000004">
    <property type="protein sequence ID" value="MCW3161774.1"/>
    <property type="molecule type" value="Genomic_DNA"/>
</dbReference>
<name>A0ABT3HPV9_9FLAO</name>
<accession>A0ABT3HPV9</accession>
<evidence type="ECO:0008006" key="3">
    <source>
        <dbReference type="Google" id="ProtNLM"/>
    </source>
</evidence>
<dbReference type="RefSeq" id="WP_264743717.1">
    <property type="nucleotide sequence ID" value="NZ_JAPDHV010000004.1"/>
</dbReference>
<organism evidence="1 2">
    <name type="scientific">Chryseobacterium oryctis</name>
    <dbReference type="NCBI Taxonomy" id="2952618"/>
    <lineage>
        <taxon>Bacteria</taxon>
        <taxon>Pseudomonadati</taxon>
        <taxon>Bacteroidota</taxon>
        <taxon>Flavobacteriia</taxon>
        <taxon>Flavobacteriales</taxon>
        <taxon>Weeksellaceae</taxon>
        <taxon>Chryseobacterium group</taxon>
        <taxon>Chryseobacterium</taxon>
    </lineage>
</organism>
<gene>
    <name evidence="1" type="ORF">OH806_10920</name>
</gene>
<protein>
    <recommendedName>
        <fullName evidence="3">HEPN AbiU2-like domain-containing protein</fullName>
    </recommendedName>
</protein>
<comment type="caution">
    <text evidence="1">The sequence shown here is derived from an EMBL/GenBank/DDBJ whole genome shotgun (WGS) entry which is preliminary data.</text>
</comment>